<evidence type="ECO:0000259" key="4">
    <source>
        <dbReference type="PROSITE" id="PS51272"/>
    </source>
</evidence>
<feature type="region of interest" description="Disordered" evidence="2">
    <location>
        <begin position="361"/>
        <end position="399"/>
    </location>
</feature>
<reference evidence="5 6" key="1">
    <citation type="submission" date="2022-01" db="EMBL/GenBank/DDBJ databases">
        <title>Collection of gut derived symbiotic bacterial strains cultured from healthy donors.</title>
        <authorList>
            <person name="Lin H."/>
            <person name="Kohout C."/>
            <person name="Waligurski E."/>
            <person name="Pamer E.G."/>
        </authorList>
    </citation>
    <scope>NUCLEOTIDE SEQUENCE [LARGE SCALE GENOMIC DNA]</scope>
    <source>
        <strain evidence="5 6">DFI.3.7</strain>
    </source>
</reference>
<dbReference type="InterPro" id="IPR011050">
    <property type="entry name" value="Pectin_lyase_fold/virulence"/>
</dbReference>
<keyword evidence="3" id="KW-0732">Signal</keyword>
<evidence type="ECO:0000313" key="6">
    <source>
        <dbReference type="Proteomes" id="UP001200313"/>
    </source>
</evidence>
<feature type="domain" description="SLH" evidence="4">
    <location>
        <begin position="458"/>
        <end position="520"/>
    </location>
</feature>
<feature type="signal peptide" evidence="3">
    <location>
        <begin position="1"/>
        <end position="27"/>
    </location>
</feature>
<dbReference type="InterPro" id="IPR006626">
    <property type="entry name" value="PbH1"/>
</dbReference>
<evidence type="ECO:0000313" key="5">
    <source>
        <dbReference type="EMBL" id="MCG4525569.1"/>
    </source>
</evidence>
<keyword evidence="1" id="KW-0677">Repeat</keyword>
<evidence type="ECO:0000256" key="2">
    <source>
        <dbReference type="SAM" id="MobiDB-lite"/>
    </source>
</evidence>
<dbReference type="PANTHER" id="PTHR11319:SF35">
    <property type="entry name" value="OUTER MEMBRANE PROTEIN PMPC-RELATED"/>
    <property type="match status" value="1"/>
</dbReference>
<proteinExistence type="predicted"/>
<dbReference type="PROSITE" id="PS51272">
    <property type="entry name" value="SLH"/>
    <property type="match status" value="2"/>
</dbReference>
<dbReference type="Pfam" id="PF00395">
    <property type="entry name" value="SLH"/>
    <property type="match status" value="1"/>
</dbReference>
<dbReference type="SUPFAM" id="SSF51126">
    <property type="entry name" value="Pectin lyase-like"/>
    <property type="match status" value="1"/>
</dbReference>
<name>A0ABS9M5B5_9FIRM</name>
<protein>
    <submittedName>
        <fullName evidence="5">S-layer homology domain-containing protein</fullName>
    </submittedName>
</protein>
<dbReference type="InterPro" id="IPR012334">
    <property type="entry name" value="Pectin_lyas_fold"/>
</dbReference>
<organism evidence="5 6">
    <name type="scientific">Intestinimonas massiliensis</name>
    <name type="common">ex Afouda et al. 2020</name>
    <dbReference type="NCBI Taxonomy" id="1673721"/>
    <lineage>
        <taxon>Bacteria</taxon>
        <taxon>Bacillati</taxon>
        <taxon>Bacillota</taxon>
        <taxon>Clostridia</taxon>
        <taxon>Eubacteriales</taxon>
        <taxon>Intestinimonas</taxon>
    </lineage>
</organism>
<feature type="domain" description="SLH" evidence="4">
    <location>
        <begin position="386"/>
        <end position="457"/>
    </location>
</feature>
<evidence type="ECO:0000256" key="1">
    <source>
        <dbReference type="ARBA" id="ARBA00022737"/>
    </source>
</evidence>
<evidence type="ECO:0000256" key="3">
    <source>
        <dbReference type="SAM" id="SignalP"/>
    </source>
</evidence>
<keyword evidence="6" id="KW-1185">Reference proteome</keyword>
<accession>A0ABS9M5B5</accession>
<gene>
    <name evidence="5" type="ORF">L0P79_00570</name>
</gene>
<dbReference type="SMART" id="SM00710">
    <property type="entry name" value="PbH1"/>
    <property type="match status" value="4"/>
</dbReference>
<dbReference type="EMBL" id="JAKNJB010000001">
    <property type="protein sequence ID" value="MCG4525569.1"/>
    <property type="molecule type" value="Genomic_DNA"/>
</dbReference>
<dbReference type="RefSeq" id="WP_238072705.1">
    <property type="nucleotide sequence ID" value="NZ_JAKNJB010000001.1"/>
</dbReference>
<dbReference type="PANTHER" id="PTHR11319">
    <property type="entry name" value="G PROTEIN-COUPLED RECEPTOR-RELATED"/>
    <property type="match status" value="1"/>
</dbReference>
<comment type="caution">
    <text evidence="5">The sequence shown here is derived from an EMBL/GenBank/DDBJ whole genome shotgun (WGS) entry which is preliminary data.</text>
</comment>
<sequence>MKRRNRLLSALLSCLLLFSLFSTTALATEDEESPDDSHSETPVVVSSLEELQAAIAAAKDGDTIALSSGINIIENCIVGDTEKQITVVPLDETINTYFSIYGDNVNSIVFQNIILDGMDYPCSAAIDVNKYNTGEIKTNLSLLNITVRNVLSDWIPMSLFATAAKIENCHFENNNGKRAGAIWISEASTVEMYQSTLCNNKSSSVGGAINCQGKLEMTGCTIKGNEAAYEATGSYTGGGIQIESGAYCKITACTITGNSATLGGGIAVHGETEMIDTAVYGNTGKNGADDVRMIADAAFRMSYTGSMDSAYIGKQPIGFYKDYIGNRFDANTNAVFIGEVIDCEVDSPDFGAKFVFASDLPQEPEQPETPEETPPAPTRPAHSGHHHSTPSVTPQKDEKDGTVKLCAGNAELDPNKPFVLAGYSDGQLHENEPITRAQFAVLLYRSLTDSSKAALTGAVSVFSDVANDSWYHDAVSAFASVGVLNGCNGLFCPNDNLTYGQFLAVLTRFVDAKTAPMPDVSYAEHWAHKNIMTAVAYGWIQDATSVQPDRIITRSEVVALVNQIFSQS</sequence>
<dbReference type="Gene3D" id="2.160.20.10">
    <property type="entry name" value="Single-stranded right-handed beta-helix, Pectin lyase-like"/>
    <property type="match status" value="1"/>
</dbReference>
<feature type="chain" id="PRO_5047059577" evidence="3">
    <location>
        <begin position="28"/>
        <end position="568"/>
    </location>
</feature>
<dbReference type="Proteomes" id="UP001200313">
    <property type="component" value="Unassembled WGS sequence"/>
</dbReference>
<dbReference type="InterPro" id="IPR001119">
    <property type="entry name" value="SLH_dom"/>
</dbReference>